<evidence type="ECO:0000259" key="3">
    <source>
        <dbReference type="Pfam" id="PF12806"/>
    </source>
</evidence>
<dbReference type="InterPro" id="IPR052166">
    <property type="entry name" value="Diverse_Acyl-CoA_DH"/>
</dbReference>
<feature type="domain" description="Acetyl-CoA dehydrogenase-like C-terminal" evidence="3">
    <location>
        <begin position="9"/>
        <end position="104"/>
    </location>
</feature>
<organism evidence="4 5">
    <name type="scientific">Caballeronia choica</name>
    <dbReference type="NCBI Taxonomy" id="326476"/>
    <lineage>
        <taxon>Bacteria</taxon>
        <taxon>Pseudomonadati</taxon>
        <taxon>Pseudomonadota</taxon>
        <taxon>Betaproteobacteria</taxon>
        <taxon>Burkholderiales</taxon>
        <taxon>Burkholderiaceae</taxon>
        <taxon>Caballeronia</taxon>
    </lineage>
</organism>
<evidence type="ECO:0000313" key="4">
    <source>
        <dbReference type="EMBL" id="SAL84480.1"/>
    </source>
</evidence>
<reference evidence="4" key="1">
    <citation type="submission" date="2016-01" db="EMBL/GenBank/DDBJ databases">
        <authorList>
            <person name="Peeters C."/>
        </authorList>
    </citation>
    <scope>NUCLEOTIDE SEQUENCE [LARGE SCALE GENOMIC DNA]</scope>
    <source>
        <strain evidence="4">LMG 22940</strain>
    </source>
</reference>
<dbReference type="PANTHER" id="PTHR42803:SF1">
    <property type="entry name" value="BROAD-SPECIFICITY LINEAR ACYL-COA DEHYDROGENASE FADE5"/>
    <property type="match status" value="1"/>
</dbReference>
<comment type="caution">
    <text evidence="4">The sequence shown here is derived from an EMBL/GenBank/DDBJ whole genome shotgun (WGS) entry which is preliminary data.</text>
</comment>
<dbReference type="EMBL" id="FCON02000160">
    <property type="protein sequence ID" value="SAL84480.1"/>
    <property type="molecule type" value="Genomic_DNA"/>
</dbReference>
<dbReference type="PANTHER" id="PTHR42803">
    <property type="entry name" value="ACYL-COA DEHYDROGENASE"/>
    <property type="match status" value="1"/>
</dbReference>
<comment type="cofactor">
    <cofactor evidence="1">
        <name>FAD</name>
        <dbReference type="ChEBI" id="CHEBI:57692"/>
    </cofactor>
</comment>
<keyword evidence="5" id="KW-1185">Reference proteome</keyword>
<dbReference type="GO" id="GO:0016491">
    <property type="term" value="F:oxidoreductase activity"/>
    <property type="evidence" value="ECO:0007669"/>
    <property type="project" value="UniProtKB-KW"/>
</dbReference>
<gene>
    <name evidence="4" type="ORF">AWB68_07320</name>
</gene>
<name>A0A158KV43_9BURK</name>
<dbReference type="InterPro" id="IPR025878">
    <property type="entry name" value="Acyl-CoA_dh-like_C_dom"/>
</dbReference>
<proteinExistence type="predicted"/>
<dbReference type="AlphaFoldDB" id="A0A158KV43"/>
<sequence length="108" mass="11266">MLAAGGGTTALQTASEWLLATYDRDPASAAAGAVPYLKLFGTVAGGWLMARAALVAAAKPATPEADFYRAKRITARFYAEHVLPEAHVSRESIVNGAGSVLALDETLF</sequence>
<dbReference type="Proteomes" id="UP000054770">
    <property type="component" value="Unassembled WGS sequence"/>
</dbReference>
<evidence type="ECO:0000256" key="1">
    <source>
        <dbReference type="ARBA" id="ARBA00001974"/>
    </source>
</evidence>
<dbReference type="Pfam" id="PF12806">
    <property type="entry name" value="Acyl-CoA_dh_C"/>
    <property type="match status" value="1"/>
</dbReference>
<protein>
    <submittedName>
        <fullName evidence="4">Acyl-CoA dehydrogenase</fullName>
    </submittedName>
</protein>
<keyword evidence="2" id="KW-0560">Oxidoreductase</keyword>
<accession>A0A158KV43</accession>
<evidence type="ECO:0000313" key="5">
    <source>
        <dbReference type="Proteomes" id="UP000054770"/>
    </source>
</evidence>
<evidence type="ECO:0000256" key="2">
    <source>
        <dbReference type="ARBA" id="ARBA00023002"/>
    </source>
</evidence>